<keyword evidence="2" id="KW-1185">Reference proteome</keyword>
<gene>
    <name evidence="1" type="ORF">L3Q82_005903</name>
</gene>
<comment type="caution">
    <text evidence="1">The sequence shown here is derived from an EMBL/GenBank/DDBJ whole genome shotgun (WGS) entry which is preliminary data.</text>
</comment>
<evidence type="ECO:0000313" key="2">
    <source>
        <dbReference type="Proteomes" id="UP000831701"/>
    </source>
</evidence>
<dbReference type="Proteomes" id="UP000831701">
    <property type="component" value="Chromosome 24"/>
</dbReference>
<dbReference type="EMBL" id="CM041554">
    <property type="protein sequence ID" value="KAI3351359.1"/>
    <property type="molecule type" value="Genomic_DNA"/>
</dbReference>
<reference evidence="1" key="1">
    <citation type="submission" date="2022-04" db="EMBL/GenBank/DDBJ databases">
        <title>Jade perch genome.</title>
        <authorList>
            <person name="Chao B."/>
        </authorList>
    </citation>
    <scope>NUCLEOTIDE SEQUENCE</scope>
    <source>
        <strain evidence="1">CB-2022</strain>
    </source>
</reference>
<evidence type="ECO:0000313" key="1">
    <source>
        <dbReference type="EMBL" id="KAI3351359.1"/>
    </source>
</evidence>
<protein>
    <submittedName>
        <fullName evidence="1">Uncharacterized protein</fullName>
    </submittedName>
</protein>
<sequence length="167" mass="18228">MSHREEAPGKTQDTLERLCLSAGLGTPRGPPGRAGGSVWPVCLSMPEPPAMLPPFLIATPVPPSPSVDHSPSLHQAISLYLYKKPPHYSFTYKKHLSTTSNSQTPNSTMAKTKELSKDTRNKIVDLHQAACTTIGVQLACTVVQLRSPKLFICIVSQTRVPLCYCYL</sequence>
<name>A0ACB8V760_9TELE</name>
<proteinExistence type="predicted"/>
<accession>A0ACB8V760</accession>
<organism evidence="1 2">
    <name type="scientific">Scortum barcoo</name>
    <name type="common">barcoo grunter</name>
    <dbReference type="NCBI Taxonomy" id="214431"/>
    <lineage>
        <taxon>Eukaryota</taxon>
        <taxon>Metazoa</taxon>
        <taxon>Chordata</taxon>
        <taxon>Craniata</taxon>
        <taxon>Vertebrata</taxon>
        <taxon>Euteleostomi</taxon>
        <taxon>Actinopterygii</taxon>
        <taxon>Neopterygii</taxon>
        <taxon>Teleostei</taxon>
        <taxon>Neoteleostei</taxon>
        <taxon>Acanthomorphata</taxon>
        <taxon>Eupercaria</taxon>
        <taxon>Centrarchiformes</taxon>
        <taxon>Terapontoidei</taxon>
        <taxon>Terapontidae</taxon>
        <taxon>Scortum</taxon>
    </lineage>
</organism>